<name>A0A446C5A0_9BURK</name>
<accession>A0A446C5A0</accession>
<dbReference type="Proteomes" id="UP000289184">
    <property type="component" value="Unassembled WGS sequence"/>
</dbReference>
<feature type="region of interest" description="Disordered" evidence="1">
    <location>
        <begin position="24"/>
        <end position="56"/>
    </location>
</feature>
<evidence type="ECO:0008006" key="5">
    <source>
        <dbReference type="Google" id="ProtNLM"/>
    </source>
</evidence>
<evidence type="ECO:0000256" key="1">
    <source>
        <dbReference type="SAM" id="MobiDB-lite"/>
    </source>
</evidence>
<gene>
    <name evidence="3" type="ORF">AGI3411_00833</name>
</gene>
<proteinExistence type="predicted"/>
<keyword evidence="2" id="KW-0732">Signal</keyword>
<reference evidence="3 4" key="1">
    <citation type="submission" date="2018-07" db="EMBL/GenBank/DDBJ databases">
        <authorList>
            <person name="Peeters C."/>
        </authorList>
    </citation>
    <scope>NUCLEOTIDE SEQUENCE [LARGE SCALE GENOMIC DNA]</scope>
    <source>
        <strain evidence="3 4">LMG 3411</strain>
    </source>
</reference>
<evidence type="ECO:0000256" key="2">
    <source>
        <dbReference type="SAM" id="SignalP"/>
    </source>
</evidence>
<organism evidence="3 4">
    <name type="scientific">Achromobacter agilis</name>
    <dbReference type="NCBI Taxonomy" id="1353888"/>
    <lineage>
        <taxon>Bacteria</taxon>
        <taxon>Pseudomonadati</taxon>
        <taxon>Pseudomonadota</taxon>
        <taxon>Betaproteobacteria</taxon>
        <taxon>Burkholderiales</taxon>
        <taxon>Alcaligenaceae</taxon>
        <taxon>Achromobacter</taxon>
    </lineage>
</organism>
<keyword evidence="4" id="KW-1185">Reference proteome</keyword>
<protein>
    <recommendedName>
        <fullName evidence="5">Lipoprotein</fullName>
    </recommendedName>
</protein>
<feature type="compositionally biased region" description="Pro residues" evidence="1">
    <location>
        <begin position="35"/>
        <end position="50"/>
    </location>
</feature>
<feature type="signal peptide" evidence="2">
    <location>
        <begin position="1"/>
        <end position="25"/>
    </location>
</feature>
<dbReference type="EMBL" id="UFQB01000003">
    <property type="protein sequence ID" value="SSW62983.1"/>
    <property type="molecule type" value="Genomic_DNA"/>
</dbReference>
<sequence length="56" mass="5718">MTPYFAPGRALLAAIALSLTLAACGGDDDSDEGTTPPPEIENPETPPPAPQLRCAP</sequence>
<evidence type="ECO:0000313" key="4">
    <source>
        <dbReference type="Proteomes" id="UP000289184"/>
    </source>
</evidence>
<dbReference type="AlphaFoldDB" id="A0A446C5A0"/>
<evidence type="ECO:0000313" key="3">
    <source>
        <dbReference type="EMBL" id="SSW62983.1"/>
    </source>
</evidence>
<dbReference type="RefSeq" id="WP_165359060.1">
    <property type="nucleotide sequence ID" value="NZ_UFQB01000003.1"/>
</dbReference>
<feature type="chain" id="PRO_5019314205" description="Lipoprotein" evidence="2">
    <location>
        <begin position="26"/>
        <end position="56"/>
    </location>
</feature>